<dbReference type="CDD" id="cd00146">
    <property type="entry name" value="PKD"/>
    <property type="match status" value="2"/>
</dbReference>
<dbReference type="Gene3D" id="2.60.40.10">
    <property type="entry name" value="Immunoglobulins"/>
    <property type="match status" value="2"/>
</dbReference>
<dbReference type="InterPro" id="IPR035986">
    <property type="entry name" value="PKD_dom_sf"/>
</dbReference>
<dbReference type="AlphaFoldDB" id="A0A9D1YZJ9"/>
<feature type="signal peptide" evidence="1">
    <location>
        <begin position="1"/>
        <end position="22"/>
    </location>
</feature>
<protein>
    <submittedName>
        <fullName evidence="3">PKD domain-containing protein</fullName>
    </submittedName>
</protein>
<dbReference type="Pfam" id="PF13360">
    <property type="entry name" value="PQQ_2"/>
    <property type="match status" value="1"/>
</dbReference>
<keyword evidence="1" id="KW-0732">Signal</keyword>
<dbReference type="PROSITE" id="PS51257">
    <property type="entry name" value="PROKAR_LIPOPROTEIN"/>
    <property type="match status" value="1"/>
</dbReference>
<dbReference type="EMBL" id="DXDA01000019">
    <property type="protein sequence ID" value="HIY68211.1"/>
    <property type="molecule type" value="Genomic_DNA"/>
</dbReference>
<dbReference type="InterPro" id="IPR002372">
    <property type="entry name" value="PQQ_rpt_dom"/>
</dbReference>
<evidence type="ECO:0000256" key="1">
    <source>
        <dbReference type="SAM" id="SignalP"/>
    </source>
</evidence>
<feature type="domain" description="PKD" evidence="2">
    <location>
        <begin position="64"/>
        <end position="122"/>
    </location>
</feature>
<dbReference type="SMART" id="SM00564">
    <property type="entry name" value="PQQ"/>
    <property type="match status" value="3"/>
</dbReference>
<dbReference type="InterPro" id="IPR000601">
    <property type="entry name" value="PKD_dom"/>
</dbReference>
<dbReference type="SMART" id="SM00089">
    <property type="entry name" value="PKD"/>
    <property type="match status" value="2"/>
</dbReference>
<name>A0A9D1YZJ9_9BACT</name>
<accession>A0A9D1YZJ9</accession>
<dbReference type="SUPFAM" id="SSF49299">
    <property type="entry name" value="PKD domain"/>
    <property type="match status" value="2"/>
</dbReference>
<dbReference type="Gene3D" id="2.40.128.630">
    <property type="match status" value="1"/>
</dbReference>
<sequence length="613" mass="64837">MKRLFFHTCTVVALLLSGACNDDPTSGDEEAQTRIDISFTCEGSSGDGLWTQQEIHFTNTSQITGSSAAAFEWDFGFQGVGSTSTEENPTVVFTSAGEKTVTLTVTAADGTKVSGSQKITLQRTNGLPEASFTHDPEAPSIGDEVTFTDTSVDSDGEIVSWAWDFGDGNRSELQSPVHTYTASGSYTVTLTVTDNDGGEDTATLNLAVSEAPEAELAWSTLIAEAGQINHGAAALGSSHLYAATTAGELVAVNLTTHQIDWRFDLTKDGAALGDPMNTPSVDSDGTVYYAVGKSSAAFVYAIDGTTGSQKWKYTIGSSGVRVEYNYPLISDQDYIVIGNRGTNGSIIVLSKSDGSERFRGAPAGGVGGCLALAQDGTILSCSTGTNAFTLSSFLNGSWTICNTPLNLWYGNYANGVQPAIDRSGRVYLAVQNQQTGGGSVGCFDLSKFDGSTQLQPEWQVDCDAQIKYSGCVLGPDNRVYVVSQQDSGIGEKAGELLAIHNDGTLLWSWPTESKILCVPAVDNAGNIHLADQEAGNYIIISPEGEILFKEQCCAKSHTSPVIGDDGMVYLLGEQTKGGACYVYAYKLKSATGPADTDWPQYGQNARHTGLQLP</sequence>
<dbReference type="InterPro" id="IPR011047">
    <property type="entry name" value="Quinoprotein_ADH-like_sf"/>
</dbReference>
<reference evidence="3" key="2">
    <citation type="submission" date="2021-04" db="EMBL/GenBank/DDBJ databases">
        <authorList>
            <person name="Gilroy R."/>
        </authorList>
    </citation>
    <scope>NUCLEOTIDE SEQUENCE</scope>
    <source>
        <strain evidence="3">5134</strain>
    </source>
</reference>
<organism evidence="3 4">
    <name type="scientific">Candidatus Alistipes intestinigallinarum</name>
    <dbReference type="NCBI Taxonomy" id="2838440"/>
    <lineage>
        <taxon>Bacteria</taxon>
        <taxon>Pseudomonadati</taxon>
        <taxon>Bacteroidota</taxon>
        <taxon>Bacteroidia</taxon>
        <taxon>Bacteroidales</taxon>
        <taxon>Rikenellaceae</taxon>
        <taxon>Alistipes</taxon>
    </lineage>
</organism>
<proteinExistence type="predicted"/>
<dbReference type="InterPro" id="IPR015943">
    <property type="entry name" value="WD40/YVTN_repeat-like_dom_sf"/>
</dbReference>
<dbReference type="Gene3D" id="2.130.10.10">
    <property type="entry name" value="YVTN repeat-like/Quinoprotein amine dehydrogenase"/>
    <property type="match status" value="1"/>
</dbReference>
<feature type="domain" description="PKD" evidence="2">
    <location>
        <begin position="128"/>
        <end position="208"/>
    </location>
</feature>
<dbReference type="SUPFAM" id="SSF50998">
    <property type="entry name" value="Quinoprotein alcohol dehydrogenase-like"/>
    <property type="match status" value="1"/>
</dbReference>
<comment type="caution">
    <text evidence="3">The sequence shown here is derived from an EMBL/GenBank/DDBJ whole genome shotgun (WGS) entry which is preliminary data.</text>
</comment>
<dbReference type="InterPro" id="IPR018391">
    <property type="entry name" value="PQQ_b-propeller_rpt"/>
</dbReference>
<dbReference type="InterPro" id="IPR022409">
    <property type="entry name" value="PKD/Chitinase_dom"/>
</dbReference>
<dbReference type="PROSITE" id="PS50093">
    <property type="entry name" value="PKD"/>
    <property type="match status" value="2"/>
</dbReference>
<feature type="chain" id="PRO_5039459428" evidence="1">
    <location>
        <begin position="23"/>
        <end position="613"/>
    </location>
</feature>
<dbReference type="PANTHER" id="PTHR34512">
    <property type="entry name" value="CELL SURFACE PROTEIN"/>
    <property type="match status" value="1"/>
</dbReference>
<reference evidence="3" key="1">
    <citation type="journal article" date="2021" name="PeerJ">
        <title>Extensive microbial diversity within the chicken gut microbiome revealed by metagenomics and culture.</title>
        <authorList>
            <person name="Gilroy R."/>
            <person name="Ravi A."/>
            <person name="Getino M."/>
            <person name="Pursley I."/>
            <person name="Horton D.L."/>
            <person name="Alikhan N.F."/>
            <person name="Baker D."/>
            <person name="Gharbi K."/>
            <person name="Hall N."/>
            <person name="Watson M."/>
            <person name="Adriaenssens E.M."/>
            <person name="Foster-Nyarko E."/>
            <person name="Jarju S."/>
            <person name="Secka A."/>
            <person name="Antonio M."/>
            <person name="Oren A."/>
            <person name="Chaudhuri R.R."/>
            <person name="La Ragione R."/>
            <person name="Hildebrand F."/>
            <person name="Pallen M.J."/>
        </authorList>
    </citation>
    <scope>NUCLEOTIDE SEQUENCE</scope>
    <source>
        <strain evidence="3">5134</strain>
    </source>
</reference>
<evidence type="ECO:0000313" key="4">
    <source>
        <dbReference type="Proteomes" id="UP000886844"/>
    </source>
</evidence>
<gene>
    <name evidence="3" type="ORF">H9828_02195</name>
</gene>
<dbReference type="Proteomes" id="UP000886844">
    <property type="component" value="Unassembled WGS sequence"/>
</dbReference>
<dbReference type="Pfam" id="PF18911">
    <property type="entry name" value="PKD_4"/>
    <property type="match status" value="2"/>
</dbReference>
<evidence type="ECO:0000259" key="2">
    <source>
        <dbReference type="PROSITE" id="PS50093"/>
    </source>
</evidence>
<dbReference type="FunFam" id="2.60.40.10:FF:000270">
    <property type="entry name" value="Cell surface protein"/>
    <property type="match status" value="1"/>
</dbReference>
<dbReference type="InterPro" id="IPR013783">
    <property type="entry name" value="Ig-like_fold"/>
</dbReference>
<evidence type="ECO:0000313" key="3">
    <source>
        <dbReference type="EMBL" id="HIY68211.1"/>
    </source>
</evidence>
<dbReference type="PANTHER" id="PTHR34512:SF30">
    <property type="entry name" value="OUTER MEMBRANE PROTEIN ASSEMBLY FACTOR BAMB"/>
    <property type="match status" value="1"/>
</dbReference>